<dbReference type="Proteomes" id="UP000244803">
    <property type="component" value="Chromosome 4"/>
</dbReference>
<evidence type="ECO:0000313" key="3">
    <source>
        <dbReference type="Proteomes" id="UP000244803"/>
    </source>
</evidence>
<feature type="compositionally biased region" description="Polar residues" evidence="1">
    <location>
        <begin position="401"/>
        <end position="416"/>
    </location>
</feature>
<accession>A0A976M709</accession>
<feature type="compositionally biased region" description="Basic and acidic residues" evidence="1">
    <location>
        <begin position="692"/>
        <end position="732"/>
    </location>
</feature>
<dbReference type="OrthoDB" id="365655at2759"/>
<gene>
    <name evidence="2" type="ORF">MACJ_002977</name>
</gene>
<feature type="compositionally biased region" description="Basic residues" evidence="1">
    <location>
        <begin position="912"/>
        <end position="922"/>
    </location>
</feature>
<dbReference type="AlphaFoldDB" id="A0A976M709"/>
<feature type="compositionally biased region" description="Acidic residues" evidence="1">
    <location>
        <begin position="385"/>
        <end position="394"/>
    </location>
</feature>
<feature type="compositionally biased region" description="Acidic residues" evidence="1">
    <location>
        <begin position="772"/>
        <end position="783"/>
    </location>
</feature>
<feature type="region of interest" description="Disordered" evidence="1">
    <location>
        <begin position="376"/>
        <end position="425"/>
    </location>
</feature>
<evidence type="ECO:0000313" key="2">
    <source>
        <dbReference type="EMBL" id="UKJ89723.2"/>
    </source>
</evidence>
<reference evidence="2" key="1">
    <citation type="submission" date="2022-07" db="EMBL/GenBank/DDBJ databases">
        <title>Evaluation of T. orientalis genome assembly methods using nanopore sequencing and analysis of variation between genomes.</title>
        <authorList>
            <person name="Yam J."/>
            <person name="Micallef M.L."/>
            <person name="Liu M."/>
            <person name="Djordjevic S.P."/>
            <person name="Bogema D.R."/>
            <person name="Jenkins C."/>
        </authorList>
    </citation>
    <scope>NUCLEOTIDE SEQUENCE</scope>
    <source>
        <strain evidence="2">Fish Creek</strain>
    </source>
</reference>
<feature type="compositionally biased region" description="Polar residues" evidence="1">
    <location>
        <begin position="750"/>
        <end position="771"/>
    </location>
</feature>
<feature type="compositionally biased region" description="Polar residues" evidence="1">
    <location>
        <begin position="801"/>
        <end position="817"/>
    </location>
</feature>
<feature type="compositionally biased region" description="Basic residues" evidence="1">
    <location>
        <begin position="680"/>
        <end position="691"/>
    </location>
</feature>
<feature type="compositionally biased region" description="Basic and acidic residues" evidence="1">
    <location>
        <begin position="825"/>
        <end position="836"/>
    </location>
</feature>
<evidence type="ECO:0000256" key="1">
    <source>
        <dbReference type="SAM" id="MobiDB-lite"/>
    </source>
</evidence>
<protein>
    <submittedName>
        <fullName evidence="2">Uncharacterized protein</fullName>
    </submittedName>
</protein>
<feature type="region of interest" description="Disordered" evidence="1">
    <location>
        <begin position="559"/>
        <end position="948"/>
    </location>
</feature>
<proteinExistence type="predicted"/>
<organism evidence="2 3">
    <name type="scientific">Theileria orientalis</name>
    <dbReference type="NCBI Taxonomy" id="68886"/>
    <lineage>
        <taxon>Eukaryota</taxon>
        <taxon>Sar</taxon>
        <taxon>Alveolata</taxon>
        <taxon>Apicomplexa</taxon>
        <taxon>Aconoidasida</taxon>
        <taxon>Piroplasmida</taxon>
        <taxon>Theileriidae</taxon>
        <taxon>Theileria</taxon>
    </lineage>
</organism>
<name>A0A976M709_THEOR</name>
<feature type="compositionally biased region" description="Basic and acidic residues" evidence="1">
    <location>
        <begin position="575"/>
        <end position="595"/>
    </location>
</feature>
<dbReference type="EMBL" id="CP056067">
    <property type="protein sequence ID" value="UKJ89723.2"/>
    <property type="molecule type" value="Genomic_DNA"/>
</dbReference>
<sequence>MLEIPDQSTNKYFKVLYGPLNHAFHITLHSKPYKSIVLFDDNFRQIRKIDVSQVSSFQSRCVQSDSTVNVLNRKHSIVTKQHLIEIYFGSTNKHPLTFTTVSYVDCQLLSEEIEKVFGVRVYNYGTLNTAFKNALKNAEEAKLVTEDHDRFQRKLDSYHLQRNAYELKSLYDFAQLDYNEHTEPLAEISTKFPVVIEGNLEDGSFVSYRDVVTRNNLNTSVYKVEWYLSKSVGGPDEYFDKPSETSDTFYISEYMIGHFVMVKVYRALKFHGNRTFVFSTAQKGPIYPSSLLCHHILINSTKKPDLHETLISTLDLDVLFNVVDKSSKFGIYQPFNSNQIISNFAEYQKHIHYNSSNSEKKEAKIPVIITKKDPQKDVEPKIINEDTETEDVEVTDPNAVSLDNKSQNAGDDNSASNTTSNDLNVNLNDTVDVVNNDDNNNIDSGTNNENEGVQPAKFKPNSIKLKVPSKMYDSEEDGDQEVEEGNGKDVVDLKKLDAKNAEGLKFLYGEGYDKEKESKYKDLHETTTVSELSSSENVGLDVDEIYREEPRTKKFSIFSIFKSKKKSNPASRPLNPKDAKPNHKADKKMMQEKARPGKNTGKFKDMNTKAKMKNRKELSVTNKNNVPGNAAVSKEEESQRAVEAIKGMMKEVETNNVVNEPTSEDAHKTVNMNEENVDKKKTKLDKKHMKQQKKDEKQQQKLQKKNEKQQQKQQKKDEKLQKKQLKKDEKQQKKGKKVVYNKKYEKQLKQQKASNTNNSKETKTPNALSEQSEVEEVNDEPDNNDNMVENSPKKMPRNGKQVGNRSENTNVKTNMKPRNNMAKNKVNEIKMGEKSPKAGKPGMKNMKPEKGKKGKKVVYNKKYEKQLKQQKASNKNVKIKGEKPGLSEQSEPEDDHTNGQDYEESNNDGNQKKKNKSNKKKTRSENKKEKKQNKKNKEKGSRGLFGLFKKKAKQPTNVEVESDEENEVVVTTKQAAMKEQRFKRFIETIKFIPVELKICLNELVIRYGSSSLSLKWKVIEVEKSDQLVFDQFPSMQKQLENKITLVYKSTIPIRIGLRTQSTFQRNVLYHTIIFNKYRSNYSIDRCERELENGYYNGVRMAYTKACRALYEHKKRNEVNDVKEASEPPKQMQLVAH</sequence>